<evidence type="ECO:0000313" key="1">
    <source>
        <dbReference type="EMBL" id="GAI16452.1"/>
    </source>
</evidence>
<comment type="caution">
    <text evidence="1">The sequence shown here is derived from an EMBL/GenBank/DDBJ whole genome shotgun (WGS) entry which is preliminary data.</text>
</comment>
<sequence length="49" mass="5038">VMFLLLLPVFFCVAAALKTSGYYCVDSTGIATTTAGLTCTVTNGCAAAW</sequence>
<dbReference type="EMBL" id="BARV01009477">
    <property type="protein sequence ID" value="GAI16452.1"/>
    <property type="molecule type" value="Genomic_DNA"/>
</dbReference>
<protein>
    <submittedName>
        <fullName evidence="1">Uncharacterized protein</fullName>
    </submittedName>
</protein>
<name>X1LAY0_9ZZZZ</name>
<gene>
    <name evidence="1" type="ORF">S06H3_18681</name>
</gene>
<organism evidence="1">
    <name type="scientific">marine sediment metagenome</name>
    <dbReference type="NCBI Taxonomy" id="412755"/>
    <lineage>
        <taxon>unclassified sequences</taxon>
        <taxon>metagenomes</taxon>
        <taxon>ecological metagenomes</taxon>
    </lineage>
</organism>
<accession>X1LAY0</accession>
<proteinExistence type="predicted"/>
<feature type="non-terminal residue" evidence="1">
    <location>
        <position position="1"/>
    </location>
</feature>
<dbReference type="AlphaFoldDB" id="X1LAY0"/>
<reference evidence="1" key="1">
    <citation type="journal article" date="2014" name="Front. Microbiol.">
        <title>High frequency of phylogenetically diverse reductive dehalogenase-homologous genes in deep subseafloor sedimentary metagenomes.</title>
        <authorList>
            <person name="Kawai M."/>
            <person name="Futagami T."/>
            <person name="Toyoda A."/>
            <person name="Takaki Y."/>
            <person name="Nishi S."/>
            <person name="Hori S."/>
            <person name="Arai W."/>
            <person name="Tsubouchi T."/>
            <person name="Morono Y."/>
            <person name="Uchiyama I."/>
            <person name="Ito T."/>
            <person name="Fujiyama A."/>
            <person name="Inagaki F."/>
            <person name="Takami H."/>
        </authorList>
    </citation>
    <scope>NUCLEOTIDE SEQUENCE</scope>
    <source>
        <strain evidence="1">Expedition CK06-06</strain>
    </source>
</reference>